<dbReference type="Pfam" id="PF02882">
    <property type="entry name" value="THF_DHG_CYH_C"/>
    <property type="match status" value="1"/>
</dbReference>
<evidence type="ECO:0000256" key="6">
    <source>
        <dbReference type="ARBA" id="ARBA00022857"/>
    </source>
</evidence>
<dbReference type="InterPro" id="IPR036291">
    <property type="entry name" value="NAD(P)-bd_dom_sf"/>
</dbReference>
<comment type="catalytic activity">
    <reaction evidence="11">
        <text>(6R)-5,10-methylene-5,6,7,8-tetrahydrofolate + NADP(+) = (6R)-5,10-methenyltetrahydrofolate + NADPH</text>
        <dbReference type="Rhea" id="RHEA:22812"/>
        <dbReference type="ChEBI" id="CHEBI:15636"/>
        <dbReference type="ChEBI" id="CHEBI:57455"/>
        <dbReference type="ChEBI" id="CHEBI:57783"/>
        <dbReference type="ChEBI" id="CHEBI:58349"/>
        <dbReference type="EC" id="1.5.1.5"/>
    </reaction>
</comment>
<reference evidence="14 17" key="1">
    <citation type="submission" date="2011-08" db="EMBL/GenBank/DDBJ databases">
        <title>The Genome Sequence of Eubacteriaceae bacterium ACC19a.</title>
        <authorList>
            <consortium name="The Broad Institute Genome Sequencing Platform"/>
            <person name="Earl A."/>
            <person name="Ward D."/>
            <person name="Feldgarden M."/>
            <person name="Gevers D."/>
            <person name="Sizova M."/>
            <person name="Hazen A."/>
            <person name="Epstein S."/>
            <person name="Young S.K."/>
            <person name="Zeng Q."/>
            <person name="Gargeya S."/>
            <person name="Fitzgerald M."/>
            <person name="Haas B."/>
            <person name="Abouelleil A."/>
            <person name="Alvarado L."/>
            <person name="Arachchi H.M."/>
            <person name="Berlin A."/>
            <person name="Brown A."/>
            <person name="Chapman S.B."/>
            <person name="Chen Z."/>
            <person name="Dunbar C."/>
            <person name="Freedman E."/>
            <person name="Gearin G."/>
            <person name="Gellesch M."/>
            <person name="Goldberg J."/>
            <person name="Griggs A."/>
            <person name="Gujja S."/>
            <person name="Heiman D."/>
            <person name="Howarth C."/>
            <person name="Larson L."/>
            <person name="Lui A."/>
            <person name="MacDonald P.J.P."/>
            <person name="Montmayeur A."/>
            <person name="Murphy C."/>
            <person name="Neiman D."/>
            <person name="Pearson M."/>
            <person name="Priest M."/>
            <person name="Roberts A."/>
            <person name="Saif S."/>
            <person name="Shea T."/>
            <person name="Shenoy N."/>
            <person name="Sisk P."/>
            <person name="Stolte C."/>
            <person name="Sykes S."/>
            <person name="Wortman J."/>
            <person name="Nusbaum C."/>
            <person name="Birren B."/>
        </authorList>
    </citation>
    <scope>NUCLEOTIDE SEQUENCE [LARGE SCALE GENOMIC DNA]</scope>
    <source>
        <strain evidence="14 17">ACC19a</strain>
    </source>
</reference>
<evidence type="ECO:0000313" key="16">
    <source>
        <dbReference type="Proteomes" id="UP000003379"/>
    </source>
</evidence>
<dbReference type="Gene3D" id="3.40.50.720">
    <property type="entry name" value="NAD(P)-binding Rossmann-like Domain"/>
    <property type="match status" value="1"/>
</dbReference>
<dbReference type="Pfam" id="PF00763">
    <property type="entry name" value="THF_DHG_CYH"/>
    <property type="match status" value="1"/>
</dbReference>
<dbReference type="PANTHER" id="PTHR48099:SF5">
    <property type="entry name" value="C-1-TETRAHYDROFOLATE SYNTHASE, CYTOPLASMIC"/>
    <property type="match status" value="1"/>
</dbReference>
<dbReference type="GO" id="GO:0004488">
    <property type="term" value="F:methylenetetrahydrofolate dehydrogenase (NADP+) activity"/>
    <property type="evidence" value="ECO:0007669"/>
    <property type="project" value="UniProtKB-UniRule"/>
</dbReference>
<dbReference type="HOGENOM" id="CLU_034045_2_1_9"/>
<keyword evidence="4 11" id="KW-0658">Purine biosynthesis</keyword>
<dbReference type="PATRIC" id="fig|796937.3.peg.286"/>
<evidence type="ECO:0000313" key="17">
    <source>
        <dbReference type="Proteomes" id="UP000006437"/>
    </source>
</evidence>
<accession>G9WY43</accession>
<comment type="caution">
    <text evidence="14">The sequence shown here is derived from an EMBL/GenBank/DDBJ whole genome shotgun (WGS) entry which is preliminary data.</text>
</comment>
<protein>
    <recommendedName>
        <fullName evidence="11">Bifunctional protein FolD</fullName>
    </recommendedName>
    <domain>
        <recommendedName>
            <fullName evidence="11">Methylenetetrahydrofolate dehydrogenase</fullName>
            <ecNumber evidence="11">1.5.1.5</ecNumber>
        </recommendedName>
    </domain>
    <domain>
        <recommendedName>
            <fullName evidence="11">Methenyltetrahydrofolate cyclohydrolase</fullName>
            <ecNumber evidence="11">3.5.4.9</ecNumber>
        </recommendedName>
    </domain>
</protein>
<dbReference type="GO" id="GO:0004477">
    <property type="term" value="F:methenyltetrahydrofolate cyclohydrolase activity"/>
    <property type="evidence" value="ECO:0007669"/>
    <property type="project" value="UniProtKB-UniRule"/>
</dbReference>
<dbReference type="RefSeq" id="WP_009525329.1">
    <property type="nucleotide sequence ID" value="NZ_JBQMYE010000048.1"/>
</dbReference>
<feature type="domain" description="Tetrahydrofolate dehydrogenase/cyclohydrolase NAD(P)-binding" evidence="13">
    <location>
        <begin position="138"/>
        <end position="276"/>
    </location>
</feature>
<feature type="domain" description="Tetrahydrofolate dehydrogenase/cyclohydrolase catalytic" evidence="12">
    <location>
        <begin position="4"/>
        <end position="118"/>
    </location>
</feature>
<comment type="caution">
    <text evidence="11">Lacks conserved residue(s) required for the propagation of feature annotation.</text>
</comment>
<evidence type="ECO:0000259" key="12">
    <source>
        <dbReference type="Pfam" id="PF00763"/>
    </source>
</evidence>
<dbReference type="Proteomes" id="UP000006437">
    <property type="component" value="Unassembled WGS sequence"/>
</dbReference>
<evidence type="ECO:0000256" key="8">
    <source>
        <dbReference type="ARBA" id="ARBA00023102"/>
    </source>
</evidence>
<comment type="pathway">
    <text evidence="1 11">One-carbon metabolism; tetrahydrofolate interconversion.</text>
</comment>
<evidence type="ECO:0000313" key="14">
    <source>
        <dbReference type="EMBL" id="EHL16547.1"/>
    </source>
</evidence>
<keyword evidence="5 11" id="KW-0378">Hydrolase</keyword>
<dbReference type="EMBL" id="AFZE01000002">
    <property type="protein sequence ID" value="EHL16547.1"/>
    <property type="molecule type" value="Genomic_DNA"/>
</dbReference>
<dbReference type="EC" id="1.5.1.5" evidence="11"/>
<accession>G9XET6</accession>
<comment type="subunit">
    <text evidence="11">Homodimer.</text>
</comment>
<dbReference type="HAMAP" id="MF_01576">
    <property type="entry name" value="THF_DHG_CYH"/>
    <property type="match status" value="1"/>
</dbReference>
<dbReference type="AlphaFoldDB" id="G9WY43"/>
<dbReference type="UniPathway" id="UPA00193"/>
<dbReference type="Proteomes" id="UP000003379">
    <property type="component" value="Unassembled WGS sequence"/>
</dbReference>
<comment type="similarity">
    <text evidence="11">Belongs to the tetrahydrofolate dehydrogenase/cyclohydrolase family.</text>
</comment>
<sequence>MQILYGRPVAENIKKEIQEMLFELKGKNKTPKIALIRIGENMDDITYEHSLKRNLEMFSIPYDSYVYAQDEDAEVLKKQIEKLNRDDEIDGIMIFRPIHPQIEQFEINETIDWRKDIDCATSYNQGKLFEKKSNLLYPCTPRAVMETLKFYGVDLVSKKCAVVGASQVVGKALAIMLIKEKATVTVCNSKTLDLKSETRNADIVICATGQAKLITKEHLKDNQVVIDIGINFDNGKICGDVDFDNIDYDNIKITPVPKGVGVITTLTLIKQLVEKTLKLS</sequence>
<dbReference type="Gene3D" id="3.40.50.10860">
    <property type="entry name" value="Leucine Dehydrogenase, chain A, domain 1"/>
    <property type="match status" value="1"/>
</dbReference>
<evidence type="ECO:0000256" key="3">
    <source>
        <dbReference type="ARBA" id="ARBA00022605"/>
    </source>
</evidence>
<dbReference type="EC" id="3.5.4.9" evidence="11"/>
<dbReference type="InterPro" id="IPR000672">
    <property type="entry name" value="THF_DH/CycHdrlase"/>
</dbReference>
<dbReference type="GO" id="GO:0005829">
    <property type="term" value="C:cytosol"/>
    <property type="evidence" value="ECO:0007669"/>
    <property type="project" value="TreeGrafter"/>
</dbReference>
<comment type="function">
    <text evidence="11">Catalyzes the oxidation of 5,10-methylenetetrahydrofolate to 5,10-methenyltetrahydrofolate and then the hydrolysis of 5,10-methenyltetrahydrofolate to 10-formyltetrahydrofolate.</text>
</comment>
<keyword evidence="9 11" id="KW-0486">Methionine biosynthesis</keyword>
<feature type="binding site" evidence="11">
    <location>
        <begin position="164"/>
        <end position="166"/>
    </location>
    <ligand>
        <name>NADP(+)</name>
        <dbReference type="ChEBI" id="CHEBI:58349"/>
    </ligand>
</feature>
<dbReference type="InterPro" id="IPR020631">
    <property type="entry name" value="THF_DH/CycHdrlase_NAD-bd_dom"/>
</dbReference>
<dbReference type="SUPFAM" id="SSF53223">
    <property type="entry name" value="Aminoacid dehydrogenase-like, N-terminal domain"/>
    <property type="match status" value="1"/>
</dbReference>
<name>G9WY43_9FIRM</name>
<proteinExistence type="inferred from homology"/>
<gene>
    <name evidence="11" type="primary">folD</name>
    <name evidence="15" type="ORF">HMPREF9628_00514</name>
    <name evidence="14" type="ORF">HMPREF9629_01094</name>
</gene>
<evidence type="ECO:0000256" key="5">
    <source>
        <dbReference type="ARBA" id="ARBA00022801"/>
    </source>
</evidence>
<dbReference type="CDD" id="cd01080">
    <property type="entry name" value="NAD_bind_m-THF_DH_Cyclohyd"/>
    <property type="match status" value="1"/>
</dbReference>
<dbReference type="GO" id="GO:0035999">
    <property type="term" value="P:tetrahydrofolate interconversion"/>
    <property type="evidence" value="ECO:0007669"/>
    <property type="project" value="UniProtKB-UniRule"/>
</dbReference>
<reference evidence="15 16" key="2">
    <citation type="submission" date="2011-08" db="EMBL/GenBank/DDBJ databases">
        <title>The Genome Sequence of Eubacteriaceae bacterium CM5.</title>
        <authorList>
            <consortium name="The Broad Institute Genome Sequencing Platform"/>
            <person name="Earl A."/>
            <person name="Ward D."/>
            <person name="Feldgarden M."/>
            <person name="Gevers D."/>
            <person name="Sizova M."/>
            <person name="Hazen A."/>
            <person name="Epstein S."/>
            <person name="Young S.K."/>
            <person name="Zeng Q."/>
            <person name="Gargeya S."/>
            <person name="Fitzgerald M."/>
            <person name="Haas B."/>
            <person name="Abouelleil A."/>
            <person name="Alvarado L."/>
            <person name="Arachchi H.M."/>
            <person name="Berlin A."/>
            <person name="Brown A."/>
            <person name="Chapman S.B."/>
            <person name="Chen Z."/>
            <person name="Dunbar C."/>
            <person name="Freedman E."/>
            <person name="Gearin G."/>
            <person name="Gellesch M."/>
            <person name="Goldberg J."/>
            <person name="Griggs A."/>
            <person name="Gujja S."/>
            <person name="Heiman D."/>
            <person name="Howarth C."/>
            <person name="Larson L."/>
            <person name="Lui A."/>
            <person name="MacDonald P.J.P."/>
            <person name="Montmayeur A."/>
            <person name="Murphy C."/>
            <person name="Neiman D."/>
            <person name="Pearson M."/>
            <person name="Priest M."/>
            <person name="Roberts A."/>
            <person name="Saif S."/>
            <person name="Shea T."/>
            <person name="Shenoy N."/>
            <person name="Sisk P."/>
            <person name="Stolte C."/>
            <person name="Sykes S."/>
            <person name="Wortman J."/>
            <person name="Nusbaum C."/>
            <person name="Birren B."/>
        </authorList>
    </citation>
    <scope>NUCLEOTIDE SEQUENCE [LARGE SCALE GENOMIC DNA]</scope>
    <source>
        <strain evidence="15 16">CM5</strain>
    </source>
</reference>
<evidence type="ECO:0000259" key="13">
    <source>
        <dbReference type="Pfam" id="PF02882"/>
    </source>
</evidence>
<dbReference type="InterPro" id="IPR046346">
    <property type="entry name" value="Aminoacid_DH-like_N_sf"/>
</dbReference>
<dbReference type="SUPFAM" id="SSF51735">
    <property type="entry name" value="NAD(P)-binding Rossmann-fold domains"/>
    <property type="match status" value="1"/>
</dbReference>
<comment type="catalytic activity">
    <reaction evidence="11">
        <text>(6R)-5,10-methenyltetrahydrofolate + H2O = (6R)-10-formyltetrahydrofolate + H(+)</text>
        <dbReference type="Rhea" id="RHEA:23700"/>
        <dbReference type="ChEBI" id="CHEBI:15377"/>
        <dbReference type="ChEBI" id="CHEBI:15378"/>
        <dbReference type="ChEBI" id="CHEBI:57455"/>
        <dbReference type="ChEBI" id="CHEBI:195366"/>
        <dbReference type="EC" id="3.5.4.9"/>
    </reaction>
</comment>
<organism evidence="14 17">
    <name type="scientific">Peptoanaerobacter stomatis</name>
    <dbReference type="NCBI Taxonomy" id="796937"/>
    <lineage>
        <taxon>Bacteria</taxon>
        <taxon>Bacillati</taxon>
        <taxon>Bacillota</taxon>
        <taxon>Clostridia</taxon>
        <taxon>Peptostreptococcales</taxon>
        <taxon>Filifactoraceae</taxon>
        <taxon>Peptoanaerobacter</taxon>
    </lineage>
</organism>
<feature type="binding site" evidence="11">
    <location>
        <position position="230"/>
    </location>
    <ligand>
        <name>NADP(+)</name>
        <dbReference type="ChEBI" id="CHEBI:58349"/>
    </ligand>
</feature>
<evidence type="ECO:0000313" key="15">
    <source>
        <dbReference type="EMBL" id="EHL17916.1"/>
    </source>
</evidence>
<dbReference type="GO" id="GO:0000105">
    <property type="term" value="P:L-histidine biosynthetic process"/>
    <property type="evidence" value="ECO:0007669"/>
    <property type="project" value="UniProtKB-KW"/>
</dbReference>
<dbReference type="PANTHER" id="PTHR48099">
    <property type="entry name" value="C-1-TETRAHYDROFOLATE SYNTHASE, CYTOPLASMIC-RELATED"/>
    <property type="match status" value="1"/>
</dbReference>
<keyword evidence="7 11" id="KW-0560">Oxidoreductase</keyword>
<evidence type="ECO:0000256" key="11">
    <source>
        <dbReference type="HAMAP-Rule" id="MF_01576"/>
    </source>
</evidence>
<dbReference type="PRINTS" id="PR00085">
    <property type="entry name" value="THFDHDRGNASE"/>
</dbReference>
<dbReference type="GO" id="GO:0009086">
    <property type="term" value="P:methionine biosynthetic process"/>
    <property type="evidence" value="ECO:0007669"/>
    <property type="project" value="UniProtKB-KW"/>
</dbReference>
<evidence type="ECO:0000256" key="7">
    <source>
        <dbReference type="ARBA" id="ARBA00023002"/>
    </source>
</evidence>
<keyword evidence="3 11" id="KW-0028">Amino-acid biosynthesis</keyword>
<dbReference type="STRING" id="796937.HMPREF9630_00388"/>
<evidence type="ECO:0000256" key="10">
    <source>
        <dbReference type="ARBA" id="ARBA00023268"/>
    </source>
</evidence>
<evidence type="ECO:0000256" key="9">
    <source>
        <dbReference type="ARBA" id="ARBA00023167"/>
    </source>
</evidence>
<evidence type="ECO:0000256" key="1">
    <source>
        <dbReference type="ARBA" id="ARBA00004777"/>
    </source>
</evidence>
<dbReference type="GO" id="GO:0006164">
    <property type="term" value="P:purine nucleotide biosynthetic process"/>
    <property type="evidence" value="ECO:0007669"/>
    <property type="project" value="UniProtKB-KW"/>
</dbReference>
<evidence type="ECO:0000256" key="4">
    <source>
        <dbReference type="ARBA" id="ARBA00022755"/>
    </source>
</evidence>
<keyword evidence="2 11" id="KW-0554">One-carbon metabolism</keyword>
<dbReference type="EMBL" id="AFZG01000052">
    <property type="protein sequence ID" value="EHL17916.1"/>
    <property type="molecule type" value="Genomic_DNA"/>
</dbReference>
<keyword evidence="6 11" id="KW-0521">NADP</keyword>
<keyword evidence="10 11" id="KW-0511">Multifunctional enzyme</keyword>
<keyword evidence="8 11" id="KW-0368">Histidine biosynthesis</keyword>
<dbReference type="InterPro" id="IPR020630">
    <property type="entry name" value="THF_DH/CycHdrlase_cat_dom"/>
</dbReference>
<evidence type="ECO:0000256" key="2">
    <source>
        <dbReference type="ARBA" id="ARBA00022563"/>
    </source>
</evidence>